<dbReference type="SUPFAM" id="SSF50729">
    <property type="entry name" value="PH domain-like"/>
    <property type="match status" value="1"/>
</dbReference>
<dbReference type="InterPro" id="IPR001849">
    <property type="entry name" value="PH_domain"/>
</dbReference>
<accession>A0ABP9XL18</accession>
<feature type="domain" description="PH" evidence="1">
    <location>
        <begin position="17"/>
        <end position="151"/>
    </location>
</feature>
<proteinExistence type="predicted"/>
<organism evidence="2 3">
    <name type="scientific">Helicostylum pulchrum</name>
    <dbReference type="NCBI Taxonomy" id="562976"/>
    <lineage>
        <taxon>Eukaryota</taxon>
        <taxon>Fungi</taxon>
        <taxon>Fungi incertae sedis</taxon>
        <taxon>Mucoromycota</taxon>
        <taxon>Mucoromycotina</taxon>
        <taxon>Mucoromycetes</taxon>
        <taxon>Mucorales</taxon>
        <taxon>Mucorineae</taxon>
        <taxon>Mucoraceae</taxon>
        <taxon>Helicostylum</taxon>
    </lineage>
</organism>
<evidence type="ECO:0000313" key="2">
    <source>
        <dbReference type="EMBL" id="GAA5795040.1"/>
    </source>
</evidence>
<gene>
    <name evidence="2" type="ORF">HPULCUR_000391</name>
</gene>
<comment type="caution">
    <text evidence="2">The sequence shown here is derived from an EMBL/GenBank/DDBJ whole genome shotgun (WGS) entry which is preliminary data.</text>
</comment>
<reference evidence="2 3" key="1">
    <citation type="submission" date="2024-04" db="EMBL/GenBank/DDBJ databases">
        <title>genome sequences of Mucor flavus KT1a and Helicostylum pulchrum KT1b strains isolation_sourced from the surface of a dry-aged beef.</title>
        <authorList>
            <person name="Toyotome T."/>
            <person name="Hosono M."/>
            <person name="Torimaru M."/>
            <person name="Fukuda K."/>
            <person name="Mikami N."/>
        </authorList>
    </citation>
    <scope>NUCLEOTIDE SEQUENCE [LARGE SCALE GENOMIC DNA]</scope>
    <source>
        <strain evidence="2 3">KT1b</strain>
    </source>
</reference>
<evidence type="ECO:0000259" key="1">
    <source>
        <dbReference type="PROSITE" id="PS50003"/>
    </source>
</evidence>
<name>A0ABP9XL18_9FUNG</name>
<dbReference type="EMBL" id="BAABUJ010000004">
    <property type="protein sequence ID" value="GAA5795040.1"/>
    <property type="molecule type" value="Genomic_DNA"/>
</dbReference>
<dbReference type="PROSITE" id="PS50003">
    <property type="entry name" value="PH_DOMAIN"/>
    <property type="match status" value="1"/>
</dbReference>
<sequence>MRNSAIPKNTQEIPVTEHVFEGRLYIKENDKWIWRLFRFDGSTFICLSTKKNKLPAPPAASAPAKNRTVRLMMMTNTNNNNNSTTSNYLSKWTIDVHQMSAISILKPKDKSITNKLKAFTIRTHEGHCYILKAHKQDDLERWIFVLSKMWKLSQHEPVIKQDTTYDVNFFQDVNTVCSDESIKRYNYQSLTYRTLSKRHQVKVVVQPQPTIYTDENVCLADVQKYLKKLNK</sequence>
<keyword evidence="3" id="KW-1185">Reference proteome</keyword>
<dbReference type="Gene3D" id="2.30.29.30">
    <property type="entry name" value="Pleckstrin-homology domain (PH domain)/Phosphotyrosine-binding domain (PTB)"/>
    <property type="match status" value="1"/>
</dbReference>
<dbReference type="Proteomes" id="UP001476247">
    <property type="component" value="Unassembled WGS sequence"/>
</dbReference>
<dbReference type="InterPro" id="IPR011993">
    <property type="entry name" value="PH-like_dom_sf"/>
</dbReference>
<protein>
    <recommendedName>
        <fullName evidence="1">PH domain-containing protein</fullName>
    </recommendedName>
</protein>
<evidence type="ECO:0000313" key="3">
    <source>
        <dbReference type="Proteomes" id="UP001476247"/>
    </source>
</evidence>